<keyword evidence="2" id="KW-0813">Transport</keyword>
<evidence type="ECO:0000313" key="9">
    <source>
        <dbReference type="EMBL" id="QEE30307.1"/>
    </source>
</evidence>
<dbReference type="Proteomes" id="UP000321820">
    <property type="component" value="Chromosome"/>
</dbReference>
<dbReference type="InterPro" id="IPR005891">
    <property type="entry name" value="DevC"/>
</dbReference>
<keyword evidence="6 7" id="KW-0472">Membrane</keyword>
<dbReference type="PIRSF" id="PIRSF031773">
    <property type="entry name" value="DevC"/>
    <property type="match status" value="1"/>
</dbReference>
<dbReference type="EMBL" id="CP042806">
    <property type="protein sequence ID" value="QEE30307.1"/>
    <property type="molecule type" value="Genomic_DNA"/>
</dbReference>
<evidence type="ECO:0000313" key="10">
    <source>
        <dbReference type="Proteomes" id="UP000321820"/>
    </source>
</evidence>
<evidence type="ECO:0000259" key="8">
    <source>
        <dbReference type="Pfam" id="PF02687"/>
    </source>
</evidence>
<accession>A0A5B9EIU0</accession>
<dbReference type="GO" id="GO:0005886">
    <property type="term" value="C:plasma membrane"/>
    <property type="evidence" value="ECO:0007669"/>
    <property type="project" value="UniProtKB-SubCell"/>
</dbReference>
<keyword evidence="5 7" id="KW-1133">Transmembrane helix</keyword>
<feature type="domain" description="ABC3 transporter permease C-terminal" evidence="8">
    <location>
        <begin position="273"/>
        <end position="380"/>
    </location>
</feature>
<dbReference type="NCBIfam" id="TIGR01185">
    <property type="entry name" value="devC"/>
    <property type="match status" value="1"/>
</dbReference>
<proteinExistence type="predicted"/>
<evidence type="ECO:0000256" key="1">
    <source>
        <dbReference type="ARBA" id="ARBA00004651"/>
    </source>
</evidence>
<dbReference type="PANTHER" id="PTHR43738:SF1">
    <property type="entry name" value="HEMIN TRANSPORT SYSTEM PERMEASE PROTEIN HRTB-RELATED"/>
    <property type="match status" value="1"/>
</dbReference>
<dbReference type="InterPro" id="IPR003838">
    <property type="entry name" value="ABC3_permease_C"/>
</dbReference>
<sequence length="388" mass="42944">MSKSVMTIGRSMAWRQLVKEKRRLMAALAGIAFAVILMLVQLGFEQALFKSVGLLYRRMNAELVLISPKYRNANSNSPFTLRRLDQAMGVREVEWAAPMYLSGAPWTNPVDHIQRDIFIIAIPPQAGILDLPGVNAHIAELRRPSTVLFDSSSRPEFGPIADLLTHGPLSVEFSGVTARVGGTFQLGTSFANDGNLITSDANLKTWKADRDPSLMDIGMIKLKAGSDPQIVRKELQAILPNDVLVLTREELLEREETFWASSTPIGFVFRLGLLMGLIVGSVVVYQILYNDVSEHLAEYATLKAMGYTDRFLFGLVIQESLILSILGFLPGLVLSQVVYTIAYRATLLPLRMDPIRVTVVYLLTAGMCVFSGALAMRRLRLADPAEIF</sequence>
<evidence type="ECO:0000256" key="3">
    <source>
        <dbReference type="ARBA" id="ARBA00022475"/>
    </source>
</evidence>
<dbReference type="KEGG" id="talb:FTW19_21380"/>
<evidence type="ECO:0000256" key="5">
    <source>
        <dbReference type="ARBA" id="ARBA00022989"/>
    </source>
</evidence>
<feature type="transmembrane region" description="Helical" evidence="7">
    <location>
        <begin position="267"/>
        <end position="290"/>
    </location>
</feature>
<evidence type="ECO:0000256" key="7">
    <source>
        <dbReference type="SAM" id="Phobius"/>
    </source>
</evidence>
<reference evidence="9 10" key="1">
    <citation type="submission" date="2019-08" db="EMBL/GenBank/DDBJ databases">
        <title>Complete genome sequence of Terriglobus albidus strain ORNL.</title>
        <authorList>
            <person name="Podar M."/>
        </authorList>
    </citation>
    <scope>NUCLEOTIDE SEQUENCE [LARGE SCALE GENOMIC DNA]</scope>
    <source>
        <strain evidence="9 10">ORNL</strain>
    </source>
</reference>
<protein>
    <submittedName>
        <fullName evidence="9">FtsX-like permease family protein</fullName>
    </submittedName>
</protein>
<evidence type="ECO:0000256" key="6">
    <source>
        <dbReference type="ARBA" id="ARBA00023136"/>
    </source>
</evidence>
<keyword evidence="4 7" id="KW-0812">Transmembrane</keyword>
<comment type="subcellular location">
    <subcellularLocation>
        <location evidence="1">Cell membrane</location>
        <topology evidence="1">Multi-pass membrane protein</topology>
    </subcellularLocation>
</comment>
<dbReference type="PANTHER" id="PTHR43738">
    <property type="entry name" value="ABC TRANSPORTER, MEMBRANE PROTEIN"/>
    <property type="match status" value="1"/>
</dbReference>
<dbReference type="OrthoDB" id="9775474at2"/>
<evidence type="ECO:0000256" key="2">
    <source>
        <dbReference type="ARBA" id="ARBA00022448"/>
    </source>
</evidence>
<gene>
    <name evidence="9" type="ORF">FTW19_21380</name>
</gene>
<dbReference type="InterPro" id="IPR051125">
    <property type="entry name" value="ABC-4/HrtB_transporter"/>
</dbReference>
<dbReference type="Pfam" id="PF02687">
    <property type="entry name" value="FtsX"/>
    <property type="match status" value="1"/>
</dbReference>
<keyword evidence="10" id="KW-1185">Reference proteome</keyword>
<keyword evidence="3" id="KW-1003">Cell membrane</keyword>
<organism evidence="9 10">
    <name type="scientific">Terriglobus albidus</name>
    <dbReference type="NCBI Taxonomy" id="1592106"/>
    <lineage>
        <taxon>Bacteria</taxon>
        <taxon>Pseudomonadati</taxon>
        <taxon>Acidobacteriota</taxon>
        <taxon>Terriglobia</taxon>
        <taxon>Terriglobales</taxon>
        <taxon>Acidobacteriaceae</taxon>
        <taxon>Terriglobus</taxon>
    </lineage>
</organism>
<dbReference type="AlphaFoldDB" id="A0A5B9EIU0"/>
<evidence type="ECO:0000256" key="4">
    <source>
        <dbReference type="ARBA" id="ARBA00022692"/>
    </source>
</evidence>
<feature type="transmembrane region" description="Helical" evidence="7">
    <location>
        <begin position="311"/>
        <end position="335"/>
    </location>
</feature>
<feature type="transmembrane region" description="Helical" evidence="7">
    <location>
        <begin position="355"/>
        <end position="376"/>
    </location>
</feature>
<name>A0A5B9EIU0_9BACT</name>